<reference evidence="2" key="1">
    <citation type="journal article" date="2022" name="bioRxiv">
        <title>Sequencing and chromosome-scale assembly of the giantPleurodeles waltlgenome.</title>
        <authorList>
            <person name="Brown T."/>
            <person name="Elewa A."/>
            <person name="Iarovenko S."/>
            <person name="Subramanian E."/>
            <person name="Araus A.J."/>
            <person name="Petzold A."/>
            <person name="Susuki M."/>
            <person name="Suzuki K.-i.T."/>
            <person name="Hayashi T."/>
            <person name="Toyoda A."/>
            <person name="Oliveira C."/>
            <person name="Osipova E."/>
            <person name="Leigh N.D."/>
            <person name="Simon A."/>
            <person name="Yun M.H."/>
        </authorList>
    </citation>
    <scope>NUCLEOTIDE SEQUENCE</scope>
    <source>
        <strain evidence="2">20211129_DDA</strain>
        <tissue evidence="2">Liver</tissue>
    </source>
</reference>
<name>A0AAV7M6L9_PLEWA</name>
<dbReference type="EMBL" id="JANPWB010000014">
    <property type="protein sequence ID" value="KAJ1097533.1"/>
    <property type="molecule type" value="Genomic_DNA"/>
</dbReference>
<protein>
    <submittedName>
        <fullName evidence="2">Uncharacterized protein</fullName>
    </submittedName>
</protein>
<keyword evidence="3" id="KW-1185">Reference proteome</keyword>
<gene>
    <name evidence="2" type="ORF">NDU88_002651</name>
</gene>
<dbReference type="AlphaFoldDB" id="A0AAV7M6L9"/>
<proteinExistence type="predicted"/>
<dbReference type="Proteomes" id="UP001066276">
    <property type="component" value="Chromosome 10"/>
</dbReference>
<organism evidence="2 3">
    <name type="scientific">Pleurodeles waltl</name>
    <name type="common">Iberian ribbed newt</name>
    <dbReference type="NCBI Taxonomy" id="8319"/>
    <lineage>
        <taxon>Eukaryota</taxon>
        <taxon>Metazoa</taxon>
        <taxon>Chordata</taxon>
        <taxon>Craniata</taxon>
        <taxon>Vertebrata</taxon>
        <taxon>Euteleostomi</taxon>
        <taxon>Amphibia</taxon>
        <taxon>Batrachia</taxon>
        <taxon>Caudata</taxon>
        <taxon>Salamandroidea</taxon>
        <taxon>Salamandridae</taxon>
        <taxon>Pleurodelinae</taxon>
        <taxon>Pleurodeles</taxon>
    </lineage>
</organism>
<evidence type="ECO:0000313" key="2">
    <source>
        <dbReference type="EMBL" id="KAJ1097533.1"/>
    </source>
</evidence>
<accession>A0AAV7M6L9</accession>
<sequence>MGAACCWNFYPKKVLETERAVSVYHQMDGRAGRGGARFARRAAQGVAAAVLACSPPRSAGGRNEVRSSGRPAGRGRGRARGTVSSRAAFKAAGLRGRSGALTHAQRGGAGPTRARVRESRGRGGPKALRDNGLSRVVGAGSRQRLSSDEESGEGASPQGPEEMGIEEEWQEVAGQGSEDGEGVGEDRGGGPHDTGCG</sequence>
<feature type="region of interest" description="Disordered" evidence="1">
    <location>
        <begin position="55"/>
        <end position="197"/>
    </location>
</feature>
<evidence type="ECO:0000313" key="3">
    <source>
        <dbReference type="Proteomes" id="UP001066276"/>
    </source>
</evidence>
<comment type="caution">
    <text evidence="2">The sequence shown here is derived from an EMBL/GenBank/DDBJ whole genome shotgun (WGS) entry which is preliminary data.</text>
</comment>
<evidence type="ECO:0000256" key="1">
    <source>
        <dbReference type="SAM" id="MobiDB-lite"/>
    </source>
</evidence>